<dbReference type="PANTHER" id="PTHR33908:SF11">
    <property type="entry name" value="MEMBRANE PROTEIN"/>
    <property type="match status" value="1"/>
</dbReference>
<dbReference type="GO" id="GO:0005886">
    <property type="term" value="C:plasma membrane"/>
    <property type="evidence" value="ECO:0007669"/>
    <property type="project" value="UniProtKB-SubCell"/>
</dbReference>
<keyword evidence="2" id="KW-1003">Cell membrane</keyword>
<dbReference type="AlphaFoldDB" id="A0A1Z4LV77"/>
<evidence type="ECO:0000256" key="6">
    <source>
        <dbReference type="ARBA" id="ARBA00022989"/>
    </source>
</evidence>
<dbReference type="EMBL" id="AP018227">
    <property type="protein sequence ID" value="BAY85136.1"/>
    <property type="molecule type" value="Genomic_DNA"/>
</dbReference>
<evidence type="ECO:0000256" key="3">
    <source>
        <dbReference type="ARBA" id="ARBA00022676"/>
    </source>
</evidence>
<feature type="transmembrane region" description="Helical" evidence="8">
    <location>
        <begin position="21"/>
        <end position="38"/>
    </location>
</feature>
<feature type="transmembrane region" description="Helical" evidence="8">
    <location>
        <begin position="311"/>
        <end position="327"/>
    </location>
</feature>
<evidence type="ECO:0000313" key="11">
    <source>
        <dbReference type="Proteomes" id="UP000218418"/>
    </source>
</evidence>
<protein>
    <recommendedName>
        <fullName evidence="9">Glycosyltransferase RgtA/B/C/D-like domain-containing protein</fullName>
    </recommendedName>
</protein>
<dbReference type="GO" id="GO:0016763">
    <property type="term" value="F:pentosyltransferase activity"/>
    <property type="evidence" value="ECO:0007669"/>
    <property type="project" value="TreeGrafter"/>
</dbReference>
<evidence type="ECO:0000313" key="10">
    <source>
        <dbReference type="EMBL" id="BAY85136.1"/>
    </source>
</evidence>
<feature type="domain" description="Glycosyltransferase RgtA/B/C/D-like" evidence="9">
    <location>
        <begin position="103"/>
        <end position="261"/>
    </location>
</feature>
<organism evidence="10 11">
    <name type="scientific">Calothrix parasitica NIES-267</name>
    <dbReference type="NCBI Taxonomy" id="1973488"/>
    <lineage>
        <taxon>Bacteria</taxon>
        <taxon>Bacillati</taxon>
        <taxon>Cyanobacteriota</taxon>
        <taxon>Cyanophyceae</taxon>
        <taxon>Nostocales</taxon>
        <taxon>Calotrichaceae</taxon>
        <taxon>Calothrix</taxon>
    </lineage>
</organism>
<accession>A0A1Z4LV77</accession>
<dbReference type="GO" id="GO:0009103">
    <property type="term" value="P:lipopolysaccharide biosynthetic process"/>
    <property type="evidence" value="ECO:0007669"/>
    <property type="project" value="UniProtKB-ARBA"/>
</dbReference>
<keyword evidence="6 8" id="KW-1133">Transmembrane helix</keyword>
<sequence>MTNLTFSKKPTQTDKKNHVRKLIAILLVIGIFFRFYNLDQKVYWYDETMTSLRISGYTSTDLVEEVYNGEVISVGKLLQTYQYPNSTKNLNDSIKALAAHPEHSPLYYLMARFWLQTFGNSIFNIRLLSAFISLLVFPAIYWLCLELFNSQLISWVAVSLIAISPFHVLYAQEAREYSLWTASILVSCAALLWAIRRKKILPWIIYGITVSLGLYTHPFSAFVFVGHGIYVLAQGKLRFNKTFGNYILSSLFGILLFLPWLLVVIANFSDLVENTGHVNLVRKGFLPLFWGQNLSRVFIDLNQGFSPFSPLHYLSAFLTGYALYYLCKTAPKAGLFVITLIGVTGIALIAPDIILSGRRSSIARYAFPCYLGIQIAVSYLIVNKLNKNYHNIKAFKKWRYIAIALIVSGIVSCAVSSQIPTWWNKSASKTRHNPEVASIINQSENTLVISDIRPGELLGLTHSLQNTVNLQLVSSKNIPPIPQNFDKVFIYRPSDELKAKFEAQYNIEKVQSWLWKLEK</sequence>
<keyword evidence="4" id="KW-0808">Transferase</keyword>
<gene>
    <name evidence="10" type="ORF">NIES267_46350</name>
</gene>
<feature type="transmembrane region" description="Helical" evidence="8">
    <location>
        <begin position="123"/>
        <end position="145"/>
    </location>
</feature>
<keyword evidence="11" id="KW-1185">Reference proteome</keyword>
<keyword evidence="7 8" id="KW-0472">Membrane</keyword>
<dbReference type="Pfam" id="PF13231">
    <property type="entry name" value="PMT_2"/>
    <property type="match status" value="1"/>
</dbReference>
<dbReference type="InterPro" id="IPR050297">
    <property type="entry name" value="LipidA_mod_glycosyltrf_83"/>
</dbReference>
<keyword evidence="3" id="KW-0328">Glycosyltransferase</keyword>
<feature type="transmembrane region" description="Helical" evidence="8">
    <location>
        <begin position="402"/>
        <end position="423"/>
    </location>
</feature>
<comment type="subcellular location">
    <subcellularLocation>
        <location evidence="1">Cell membrane</location>
        <topology evidence="1">Multi-pass membrane protein</topology>
    </subcellularLocation>
</comment>
<feature type="transmembrane region" description="Helical" evidence="8">
    <location>
        <begin position="203"/>
        <end position="226"/>
    </location>
</feature>
<proteinExistence type="predicted"/>
<evidence type="ECO:0000256" key="5">
    <source>
        <dbReference type="ARBA" id="ARBA00022692"/>
    </source>
</evidence>
<evidence type="ECO:0000256" key="1">
    <source>
        <dbReference type="ARBA" id="ARBA00004651"/>
    </source>
</evidence>
<evidence type="ECO:0000256" key="2">
    <source>
        <dbReference type="ARBA" id="ARBA00022475"/>
    </source>
</evidence>
<keyword evidence="5 8" id="KW-0812">Transmembrane</keyword>
<evidence type="ECO:0000256" key="8">
    <source>
        <dbReference type="SAM" id="Phobius"/>
    </source>
</evidence>
<evidence type="ECO:0000259" key="9">
    <source>
        <dbReference type="Pfam" id="PF13231"/>
    </source>
</evidence>
<feature type="transmembrane region" description="Helical" evidence="8">
    <location>
        <begin position="334"/>
        <end position="356"/>
    </location>
</feature>
<evidence type="ECO:0000256" key="4">
    <source>
        <dbReference type="ARBA" id="ARBA00022679"/>
    </source>
</evidence>
<reference evidence="10 11" key="1">
    <citation type="submission" date="2017-06" db="EMBL/GenBank/DDBJ databases">
        <title>Genome sequencing of cyanobaciteial culture collection at National Institute for Environmental Studies (NIES).</title>
        <authorList>
            <person name="Hirose Y."/>
            <person name="Shimura Y."/>
            <person name="Fujisawa T."/>
            <person name="Nakamura Y."/>
            <person name="Kawachi M."/>
        </authorList>
    </citation>
    <scope>NUCLEOTIDE SEQUENCE [LARGE SCALE GENOMIC DNA]</scope>
    <source>
        <strain evidence="10 11">NIES-267</strain>
    </source>
</reference>
<dbReference type="OrthoDB" id="495800at2"/>
<dbReference type="PANTHER" id="PTHR33908">
    <property type="entry name" value="MANNOSYLTRANSFERASE YKCB-RELATED"/>
    <property type="match status" value="1"/>
</dbReference>
<feature type="transmembrane region" description="Helical" evidence="8">
    <location>
        <begin position="362"/>
        <end position="382"/>
    </location>
</feature>
<evidence type="ECO:0000256" key="7">
    <source>
        <dbReference type="ARBA" id="ARBA00023136"/>
    </source>
</evidence>
<feature type="transmembrane region" description="Helical" evidence="8">
    <location>
        <begin position="152"/>
        <end position="171"/>
    </location>
</feature>
<dbReference type="Proteomes" id="UP000218418">
    <property type="component" value="Chromosome"/>
</dbReference>
<name>A0A1Z4LV77_9CYAN</name>
<dbReference type="InterPro" id="IPR038731">
    <property type="entry name" value="RgtA/B/C-like"/>
</dbReference>
<feature type="transmembrane region" description="Helical" evidence="8">
    <location>
        <begin position="246"/>
        <end position="268"/>
    </location>
</feature>